<organism evidence="1 2">
    <name type="scientific">Olea europaea subsp. europaea</name>
    <dbReference type="NCBI Taxonomy" id="158383"/>
    <lineage>
        <taxon>Eukaryota</taxon>
        <taxon>Viridiplantae</taxon>
        <taxon>Streptophyta</taxon>
        <taxon>Embryophyta</taxon>
        <taxon>Tracheophyta</taxon>
        <taxon>Spermatophyta</taxon>
        <taxon>Magnoliopsida</taxon>
        <taxon>eudicotyledons</taxon>
        <taxon>Gunneridae</taxon>
        <taxon>Pentapetalae</taxon>
        <taxon>asterids</taxon>
        <taxon>lamiids</taxon>
        <taxon>Lamiales</taxon>
        <taxon>Oleaceae</taxon>
        <taxon>Oleeae</taxon>
        <taxon>Olea</taxon>
    </lineage>
</organism>
<comment type="caution">
    <text evidence="1">The sequence shown here is derived from an EMBL/GenBank/DDBJ whole genome shotgun (WGS) entry which is preliminary data.</text>
</comment>
<sequence length="182" mass="20697">MSGMQTHSQAFLGYFWDMVFRTCPGGILAVEEKHPDFQEFLVFGTRCASHVKDALGKQPDFQAFLGSFWDMMCRPCPVHVQAMTGMWPDFSGIFGQFQGTVCRPFSGRFLAIVGTQPMFQAFLSSFWDMAMSGTCLSHDGTQADFQVHEGNTMCQPSQGRRLVRRHSRKFLRYGVHAKSRMR</sequence>
<dbReference type="Proteomes" id="UP000594638">
    <property type="component" value="Unassembled WGS sequence"/>
</dbReference>
<dbReference type="Gramene" id="OE9A070590T1">
    <property type="protein sequence ID" value="OE9A070590C1"/>
    <property type="gene ID" value="OE9A070590"/>
</dbReference>
<protein>
    <submittedName>
        <fullName evidence="1">Uncharacterized protein</fullName>
    </submittedName>
</protein>
<evidence type="ECO:0000313" key="2">
    <source>
        <dbReference type="Proteomes" id="UP000594638"/>
    </source>
</evidence>
<keyword evidence="2" id="KW-1185">Reference proteome</keyword>
<name>A0A8S0SSP7_OLEEU</name>
<accession>A0A8S0SSP7</accession>
<gene>
    <name evidence="1" type="ORF">OLEA9_A070590</name>
</gene>
<proteinExistence type="predicted"/>
<dbReference type="EMBL" id="CACTIH010005514">
    <property type="protein sequence ID" value="CAA2995987.1"/>
    <property type="molecule type" value="Genomic_DNA"/>
</dbReference>
<dbReference type="AlphaFoldDB" id="A0A8S0SSP7"/>
<evidence type="ECO:0000313" key="1">
    <source>
        <dbReference type="EMBL" id="CAA2995987.1"/>
    </source>
</evidence>
<reference evidence="1 2" key="1">
    <citation type="submission" date="2019-12" db="EMBL/GenBank/DDBJ databases">
        <authorList>
            <person name="Alioto T."/>
            <person name="Alioto T."/>
            <person name="Gomez Garrido J."/>
        </authorList>
    </citation>
    <scope>NUCLEOTIDE SEQUENCE [LARGE SCALE GENOMIC DNA]</scope>
</reference>